<keyword evidence="7" id="KW-1185">Reference proteome</keyword>
<keyword evidence="2" id="KW-0378">Hydrolase</keyword>
<protein>
    <submittedName>
        <fullName evidence="6">PHB depolymerase family esterase</fullName>
    </submittedName>
</protein>
<gene>
    <name evidence="6" type="ORF">ACFQ3T_05215</name>
</gene>
<dbReference type="InterPro" id="IPR012291">
    <property type="entry name" value="CBM2_carb-bd_dom_sf"/>
</dbReference>
<name>A0ABW3QII3_9PSEU</name>
<dbReference type="PROSITE" id="PS51173">
    <property type="entry name" value="CBM2"/>
    <property type="match status" value="1"/>
</dbReference>
<evidence type="ECO:0000256" key="3">
    <source>
        <dbReference type="SAM" id="MobiDB-lite"/>
    </source>
</evidence>
<feature type="region of interest" description="Disordered" evidence="3">
    <location>
        <begin position="316"/>
        <end position="340"/>
    </location>
</feature>
<organism evidence="6 7">
    <name type="scientific">Saccharothrix hoggarensis</name>
    <dbReference type="NCBI Taxonomy" id="913853"/>
    <lineage>
        <taxon>Bacteria</taxon>
        <taxon>Bacillati</taxon>
        <taxon>Actinomycetota</taxon>
        <taxon>Actinomycetes</taxon>
        <taxon>Pseudonocardiales</taxon>
        <taxon>Pseudonocardiaceae</taxon>
        <taxon>Saccharothrix</taxon>
    </lineage>
</organism>
<keyword evidence="1 4" id="KW-0732">Signal</keyword>
<evidence type="ECO:0000256" key="1">
    <source>
        <dbReference type="ARBA" id="ARBA00022729"/>
    </source>
</evidence>
<dbReference type="InterPro" id="IPR008965">
    <property type="entry name" value="CBM2/CBM3_carb-bd_dom_sf"/>
</dbReference>
<evidence type="ECO:0000256" key="4">
    <source>
        <dbReference type="SAM" id="SignalP"/>
    </source>
</evidence>
<evidence type="ECO:0000256" key="2">
    <source>
        <dbReference type="ARBA" id="ARBA00022801"/>
    </source>
</evidence>
<dbReference type="RefSeq" id="WP_380720396.1">
    <property type="nucleotide sequence ID" value="NZ_JBHTLK010000014.1"/>
</dbReference>
<sequence>MKVTPSLLVAAAASLVVAGLVTAVPTPASAASLTEVTGFGANPGGMRMHVYVPDVRPANPAIVVAMHGCGGSGPGFYSGSEFASLADRHGFVVIYPSAQQEAGFGKCFDTWSDAAKRRGGGSDPVSLVSMVTYVQQRYGGDPNRVFATGSSSGGMMTNQMLALYPDVFKAGAAFMGVPFNCFANAADFPPGSSRCTGGGGANRTPQEWGDAVRQAYPGYTGARPRVQLWHGTNDTLVPYALLQESIEQWTNVFGLSQTPSSTDTPQTNWNRHRYNNSAGATLVEAYSVQGAGHTLPSGGMAAQAIAFFGLDRAVDPTSTTTSTTTTTTSTTTMTTTTTVQPPGTCRVTSTVNAWNTGLTESITITNTGATAVNGWSLTFTLPAGQTITSGWSATYSPSSGHVTARNVAYNASIPPNASIGIGFQATHNGNTAKPASFTLNGMACATA</sequence>
<feature type="signal peptide" evidence="4">
    <location>
        <begin position="1"/>
        <end position="30"/>
    </location>
</feature>
<dbReference type="Gene3D" id="3.40.50.1820">
    <property type="entry name" value="alpha/beta hydrolase"/>
    <property type="match status" value="1"/>
</dbReference>
<dbReference type="Proteomes" id="UP001597168">
    <property type="component" value="Unassembled WGS sequence"/>
</dbReference>
<dbReference type="SUPFAM" id="SSF49384">
    <property type="entry name" value="Carbohydrate-binding domain"/>
    <property type="match status" value="1"/>
</dbReference>
<dbReference type="InterPro" id="IPR010126">
    <property type="entry name" value="Esterase_phb"/>
</dbReference>
<evidence type="ECO:0000313" key="6">
    <source>
        <dbReference type="EMBL" id="MFD1146516.1"/>
    </source>
</evidence>
<dbReference type="Pfam" id="PF00553">
    <property type="entry name" value="CBM_2"/>
    <property type="match status" value="1"/>
</dbReference>
<dbReference type="InterPro" id="IPR050955">
    <property type="entry name" value="Plant_Biomass_Hydrol_Est"/>
</dbReference>
<comment type="caution">
    <text evidence="6">The sequence shown here is derived from an EMBL/GenBank/DDBJ whole genome shotgun (WGS) entry which is preliminary data.</text>
</comment>
<dbReference type="PANTHER" id="PTHR43037:SF5">
    <property type="entry name" value="FERULOYL ESTERASE"/>
    <property type="match status" value="1"/>
</dbReference>
<accession>A0ABW3QII3</accession>
<dbReference type="InterPro" id="IPR001919">
    <property type="entry name" value="CBD2"/>
</dbReference>
<proteinExistence type="predicted"/>
<dbReference type="Pfam" id="PF10503">
    <property type="entry name" value="Esterase_PHB"/>
    <property type="match status" value="1"/>
</dbReference>
<dbReference type="InterPro" id="IPR029058">
    <property type="entry name" value="AB_hydrolase_fold"/>
</dbReference>
<evidence type="ECO:0000313" key="7">
    <source>
        <dbReference type="Proteomes" id="UP001597168"/>
    </source>
</evidence>
<dbReference type="SMART" id="SM00637">
    <property type="entry name" value="CBD_II"/>
    <property type="match status" value="1"/>
</dbReference>
<dbReference type="SUPFAM" id="SSF53474">
    <property type="entry name" value="alpha/beta-Hydrolases"/>
    <property type="match status" value="2"/>
</dbReference>
<feature type="domain" description="CBM2" evidence="5">
    <location>
        <begin position="338"/>
        <end position="447"/>
    </location>
</feature>
<dbReference type="NCBIfam" id="TIGR01840">
    <property type="entry name" value="esterase_phb"/>
    <property type="match status" value="1"/>
</dbReference>
<dbReference type="EMBL" id="JBHTLK010000014">
    <property type="protein sequence ID" value="MFD1146516.1"/>
    <property type="molecule type" value="Genomic_DNA"/>
</dbReference>
<feature type="compositionally biased region" description="Low complexity" evidence="3">
    <location>
        <begin position="317"/>
        <end position="338"/>
    </location>
</feature>
<dbReference type="Gene3D" id="2.60.40.290">
    <property type="match status" value="1"/>
</dbReference>
<dbReference type="PANTHER" id="PTHR43037">
    <property type="entry name" value="UNNAMED PRODUCT-RELATED"/>
    <property type="match status" value="1"/>
</dbReference>
<reference evidence="7" key="1">
    <citation type="journal article" date="2019" name="Int. J. Syst. Evol. Microbiol.">
        <title>The Global Catalogue of Microorganisms (GCM) 10K type strain sequencing project: providing services to taxonomists for standard genome sequencing and annotation.</title>
        <authorList>
            <consortium name="The Broad Institute Genomics Platform"/>
            <consortium name="The Broad Institute Genome Sequencing Center for Infectious Disease"/>
            <person name="Wu L."/>
            <person name="Ma J."/>
        </authorList>
    </citation>
    <scope>NUCLEOTIDE SEQUENCE [LARGE SCALE GENOMIC DNA]</scope>
    <source>
        <strain evidence="7">CCUG 60214</strain>
    </source>
</reference>
<feature type="chain" id="PRO_5047147804" evidence="4">
    <location>
        <begin position="31"/>
        <end position="447"/>
    </location>
</feature>
<evidence type="ECO:0000259" key="5">
    <source>
        <dbReference type="PROSITE" id="PS51173"/>
    </source>
</evidence>